<dbReference type="HOGENOM" id="CLU_1947375_0_0_0"/>
<reference evidence="1 2" key="2">
    <citation type="journal article" date="2011" name="Mol. Biol. Evol.">
        <title>Unity in variety--the pan-genome of the Chlamydiae.</title>
        <authorList>
            <person name="Collingro A."/>
            <person name="Tischler P."/>
            <person name="Weinmaier T."/>
            <person name="Penz T."/>
            <person name="Heinz E."/>
            <person name="Brunham R.C."/>
            <person name="Read T.D."/>
            <person name="Bavoil P.M."/>
            <person name="Sachse K."/>
            <person name="Kahane S."/>
            <person name="Friedman M.G."/>
            <person name="Rattei T."/>
            <person name="Myers G.S."/>
            <person name="Horn M."/>
        </authorList>
    </citation>
    <scope>NUCLEOTIDE SEQUENCE [LARGE SCALE GENOMIC DNA]</scope>
    <source>
        <strain evidence="2">ATCC VR-1471 / Z</strain>
    </source>
</reference>
<sequence>MKYLIPMILASSMLLAEPSCLFLKDLGKEHMEQMQQGTLHCILEVREGDELPLKFDLSGDTLAFKSPPESGTLIALRAFYILVEGEELYLSVDKTNWLPPWEFFTGSISAGVGTTVEPFGTIGLHADVR</sequence>
<evidence type="ECO:0000313" key="1">
    <source>
        <dbReference type="EMBL" id="CCB89293.1"/>
    </source>
</evidence>
<protein>
    <submittedName>
        <fullName evidence="1">Uncharacterized protein</fullName>
    </submittedName>
</protein>
<evidence type="ECO:0000313" key="2">
    <source>
        <dbReference type="Proteomes" id="UP000000496"/>
    </source>
</evidence>
<dbReference type="KEGG" id="sng:SNE_A14160"/>
<reference key="1">
    <citation type="journal article" date="2011" name="Mol. Biol. Evol.">
        <title>Unity in variety -- the pan-genome of the Chlamydiae.</title>
        <authorList>
            <person name="Collingro A."/>
            <person name="Tischler P."/>
            <person name="Weinmaier T."/>
            <person name="Penz T."/>
            <person name="Heinz E."/>
            <person name="Brunham R.C."/>
            <person name="Read T.D."/>
            <person name="Bavoil P.M."/>
            <person name="Sachse K."/>
            <person name="Kahane S."/>
            <person name="Friedman M.G."/>
            <person name="Rattei T."/>
            <person name="Myers G.S.A."/>
            <person name="Horn M."/>
        </authorList>
    </citation>
    <scope>NUCLEOTIDE SEQUENCE</scope>
    <source>
        <strain>Z</strain>
    </source>
</reference>
<keyword evidence="2" id="KW-1185">Reference proteome</keyword>
<dbReference type="AlphaFoldDB" id="F8L8Y9"/>
<name>F8L8Y9_SIMNZ</name>
<accession>F8L8Y9</accession>
<dbReference type="Proteomes" id="UP000000496">
    <property type="component" value="Chromosome gsn.131"/>
</dbReference>
<organism evidence="1 2">
    <name type="scientific">Simkania negevensis (strain ATCC VR-1471 / DSM 27360 / Z)</name>
    <dbReference type="NCBI Taxonomy" id="331113"/>
    <lineage>
        <taxon>Bacteria</taxon>
        <taxon>Pseudomonadati</taxon>
        <taxon>Chlamydiota</taxon>
        <taxon>Chlamydiia</taxon>
        <taxon>Parachlamydiales</taxon>
        <taxon>Simkaniaceae</taxon>
        <taxon>Simkania</taxon>
    </lineage>
</organism>
<gene>
    <name evidence="1" type="ordered locus">SNE_A14160</name>
</gene>
<dbReference type="EMBL" id="FR872582">
    <property type="protein sequence ID" value="CCB89293.1"/>
    <property type="molecule type" value="Genomic_DNA"/>
</dbReference>
<proteinExistence type="predicted"/>
<dbReference type="RefSeq" id="WP_013943760.1">
    <property type="nucleotide sequence ID" value="NC_015713.1"/>
</dbReference>
<dbReference type="STRING" id="331113.SNE_A14160"/>